<keyword evidence="3" id="KW-0804">Transcription</keyword>
<proteinExistence type="predicted"/>
<dbReference type="InterPro" id="IPR018062">
    <property type="entry name" value="HTH_AraC-typ_CS"/>
</dbReference>
<name>A0A5K7ZY93_9BACT</name>
<dbReference type="PROSITE" id="PS00041">
    <property type="entry name" value="HTH_ARAC_FAMILY_1"/>
    <property type="match status" value="1"/>
</dbReference>
<dbReference type="AlphaFoldDB" id="A0A5K7ZY93"/>
<dbReference type="InterPro" id="IPR018060">
    <property type="entry name" value="HTH_AraC"/>
</dbReference>
<evidence type="ECO:0000256" key="1">
    <source>
        <dbReference type="ARBA" id="ARBA00023015"/>
    </source>
</evidence>
<dbReference type="PROSITE" id="PS01124">
    <property type="entry name" value="HTH_ARAC_FAMILY_2"/>
    <property type="match status" value="1"/>
</dbReference>
<evidence type="ECO:0000313" key="5">
    <source>
        <dbReference type="EMBL" id="BBO85114.1"/>
    </source>
</evidence>
<dbReference type="Pfam" id="PF12833">
    <property type="entry name" value="HTH_18"/>
    <property type="match status" value="1"/>
</dbReference>
<reference evidence="5 6" key="1">
    <citation type="submission" date="2019-11" db="EMBL/GenBank/DDBJ databases">
        <title>Comparative genomics of hydrocarbon-degrading Desulfosarcina strains.</title>
        <authorList>
            <person name="Watanabe M."/>
            <person name="Kojima H."/>
            <person name="Fukui M."/>
        </authorList>
    </citation>
    <scope>NUCLEOTIDE SEQUENCE [LARGE SCALE GENOMIC DNA]</scope>
    <source>
        <strain evidence="5 6">28bB2T</strain>
    </source>
</reference>
<dbReference type="PANTHER" id="PTHR11019:SF199">
    <property type="entry name" value="HTH-TYPE TRANSCRIPTIONAL REGULATOR NIMR"/>
    <property type="match status" value="1"/>
</dbReference>
<protein>
    <recommendedName>
        <fullName evidence="4">HTH araC/xylS-type domain-containing protein</fullName>
    </recommendedName>
</protein>
<evidence type="ECO:0000256" key="3">
    <source>
        <dbReference type="ARBA" id="ARBA00023163"/>
    </source>
</evidence>
<gene>
    <name evidence="5" type="ORF">DSCO28_56800</name>
</gene>
<dbReference type="EMBL" id="AP021876">
    <property type="protein sequence ID" value="BBO85114.1"/>
    <property type="molecule type" value="Genomic_DNA"/>
</dbReference>
<feature type="domain" description="HTH araC/xylS-type" evidence="4">
    <location>
        <begin position="203"/>
        <end position="301"/>
    </location>
</feature>
<dbReference type="GO" id="GO:0043565">
    <property type="term" value="F:sequence-specific DNA binding"/>
    <property type="evidence" value="ECO:0007669"/>
    <property type="project" value="InterPro"/>
</dbReference>
<dbReference type="Proteomes" id="UP000425960">
    <property type="component" value="Chromosome"/>
</dbReference>
<keyword evidence="2" id="KW-0238">DNA-binding</keyword>
<dbReference type="InterPro" id="IPR009057">
    <property type="entry name" value="Homeodomain-like_sf"/>
</dbReference>
<keyword evidence="1" id="KW-0805">Transcription regulation</keyword>
<sequence>MLKGFQWNDSGSIAQNHLTFIRITGIFFPMTDIDEAQGQSLQNGYTKIDFTSVGMDVRTLAGTMASCSTEALHTHGHHQVLKIESGVTLLVDAYRRQPMFGALTAFIPADFAHRSVVLGSPVRYKSIYLARELLPFPQQAILLFFISPLGAALFDRIQLREARDLARRHNRECLDLLLKLLPEEMERPADLVRLPEPKTRLTRNVVRFVEKRYAGPLTMADFSRAFPYSGRHLARVFKAEMKITLFEYIRLHRILMASLALCETDNAVTDIGLDCGYASLSSFYRDFNTVYGIAPKFFRKAFSGNGGRGDSSDQ</sequence>
<organism evidence="5 6">
    <name type="scientific">Desulfosarcina ovata subsp. sediminis</name>
    <dbReference type="NCBI Taxonomy" id="885957"/>
    <lineage>
        <taxon>Bacteria</taxon>
        <taxon>Pseudomonadati</taxon>
        <taxon>Thermodesulfobacteriota</taxon>
        <taxon>Desulfobacteria</taxon>
        <taxon>Desulfobacterales</taxon>
        <taxon>Desulfosarcinaceae</taxon>
        <taxon>Desulfosarcina</taxon>
    </lineage>
</organism>
<accession>A0A5K7ZY93</accession>
<dbReference type="Gene3D" id="1.10.10.60">
    <property type="entry name" value="Homeodomain-like"/>
    <property type="match status" value="1"/>
</dbReference>
<dbReference type="GO" id="GO:0003700">
    <property type="term" value="F:DNA-binding transcription factor activity"/>
    <property type="evidence" value="ECO:0007669"/>
    <property type="project" value="InterPro"/>
</dbReference>
<dbReference type="SMART" id="SM00342">
    <property type="entry name" value="HTH_ARAC"/>
    <property type="match status" value="1"/>
</dbReference>
<dbReference type="KEGG" id="dov:DSCO28_56800"/>
<dbReference type="RefSeq" id="WP_231713948.1">
    <property type="nucleotide sequence ID" value="NZ_AP021876.1"/>
</dbReference>
<dbReference type="PANTHER" id="PTHR11019">
    <property type="entry name" value="HTH-TYPE TRANSCRIPTIONAL REGULATOR NIMR"/>
    <property type="match status" value="1"/>
</dbReference>
<dbReference type="SUPFAM" id="SSF46689">
    <property type="entry name" value="Homeodomain-like"/>
    <property type="match status" value="2"/>
</dbReference>
<evidence type="ECO:0000256" key="2">
    <source>
        <dbReference type="ARBA" id="ARBA00023125"/>
    </source>
</evidence>
<evidence type="ECO:0000313" key="6">
    <source>
        <dbReference type="Proteomes" id="UP000425960"/>
    </source>
</evidence>
<evidence type="ECO:0000259" key="4">
    <source>
        <dbReference type="PROSITE" id="PS01124"/>
    </source>
</evidence>